<keyword evidence="1" id="KW-0812">Transmembrane</keyword>
<keyword evidence="1" id="KW-0472">Membrane</keyword>
<proteinExistence type="predicted"/>
<feature type="transmembrane region" description="Helical" evidence="1">
    <location>
        <begin position="140"/>
        <end position="164"/>
    </location>
</feature>
<evidence type="ECO:0000313" key="2">
    <source>
        <dbReference type="EMBL" id="QQB47675.1"/>
    </source>
</evidence>
<name>A0A7T4EHV5_9CORY</name>
<accession>A0A7T4EHV5</accession>
<organism evidence="2 3">
    <name type="scientific">Corynebacterium glucuronolyticum</name>
    <dbReference type="NCBI Taxonomy" id="39791"/>
    <lineage>
        <taxon>Bacteria</taxon>
        <taxon>Bacillati</taxon>
        <taxon>Actinomycetota</taxon>
        <taxon>Actinomycetes</taxon>
        <taxon>Mycobacteriales</taxon>
        <taxon>Corynebacteriaceae</taxon>
        <taxon>Corynebacterium</taxon>
    </lineage>
</organism>
<evidence type="ECO:0000313" key="3">
    <source>
        <dbReference type="Proteomes" id="UP000596145"/>
    </source>
</evidence>
<evidence type="ECO:0000256" key="1">
    <source>
        <dbReference type="SAM" id="Phobius"/>
    </source>
</evidence>
<protein>
    <submittedName>
        <fullName evidence="2">Uncharacterized protein</fullName>
    </submittedName>
</protein>
<gene>
    <name evidence="2" type="ORF">I6I10_05010</name>
</gene>
<reference evidence="2 3" key="1">
    <citation type="submission" date="2020-12" db="EMBL/GenBank/DDBJ databases">
        <title>FDA dAtabase for Regulatory Grade micrObial Sequences (FDA-ARGOS): Supporting development and validation of Infectious Disease Dx tests.</title>
        <authorList>
            <person name="Sproer C."/>
            <person name="Gronow S."/>
            <person name="Severitt S."/>
            <person name="Schroder I."/>
            <person name="Tallon L."/>
            <person name="Sadzewicz L."/>
            <person name="Zhao X."/>
            <person name="Boylan J."/>
            <person name="Ott S."/>
            <person name="Bowen H."/>
            <person name="Vavikolanu K."/>
            <person name="Mehta A."/>
            <person name="Aluvathingal J."/>
            <person name="Nadendla S."/>
            <person name="Lowell S."/>
            <person name="Myers T."/>
            <person name="Yan Y."/>
            <person name="Sichtig H."/>
        </authorList>
    </citation>
    <scope>NUCLEOTIDE SEQUENCE [LARGE SCALE GENOMIC DNA]</scope>
    <source>
        <strain evidence="2 3">FDAARGOS_1053</strain>
    </source>
</reference>
<keyword evidence="1" id="KW-1133">Transmembrane helix</keyword>
<dbReference type="AlphaFoldDB" id="A0A7T4EHV5"/>
<dbReference type="EMBL" id="CP066007">
    <property type="protein sequence ID" value="QQB47675.1"/>
    <property type="molecule type" value="Genomic_DNA"/>
</dbReference>
<sequence length="176" mass="19242">MMAPQATAAATTSDFTTSYDIVSGNCTVNYSRNAQRNIMSGYKDMGRKLADVRGVSNTKNQETITALAIGFQLAAFSEPTVYKPEQYNARNAFDDDPFYIPGVNQEVQIAVRQTAFRSYPYQKARELENQAFAECRNGKLGVIIPSVVVPIVAVILAALAWPAIKQAIPALQGLPF</sequence>
<dbReference type="Proteomes" id="UP000596145">
    <property type="component" value="Chromosome"/>
</dbReference>